<comment type="cofactor">
    <cofactor evidence="1 7">
        <name>FAD</name>
        <dbReference type="ChEBI" id="CHEBI:57692"/>
    </cofactor>
</comment>
<evidence type="ECO:0000256" key="4">
    <source>
        <dbReference type="ARBA" id="ARBA00022630"/>
    </source>
</evidence>
<dbReference type="SUPFAM" id="SSF47203">
    <property type="entry name" value="Acyl-CoA dehydrogenase C-terminal domain-like"/>
    <property type="match status" value="1"/>
</dbReference>
<dbReference type="RefSeq" id="WP_208566969.1">
    <property type="nucleotide sequence ID" value="NZ_JAGFWR010000004.1"/>
</dbReference>
<dbReference type="SUPFAM" id="SSF56645">
    <property type="entry name" value="Acyl-CoA dehydrogenase NM domain-like"/>
    <property type="match status" value="1"/>
</dbReference>
<dbReference type="Pfam" id="PF00441">
    <property type="entry name" value="Acyl-CoA_dh_1"/>
    <property type="match status" value="1"/>
</dbReference>
<keyword evidence="6 7" id="KW-0560">Oxidoreductase</keyword>
<organism evidence="11 12">
    <name type="scientific">Micromonospora antibiotica</name>
    <dbReference type="NCBI Taxonomy" id="2807623"/>
    <lineage>
        <taxon>Bacteria</taxon>
        <taxon>Bacillati</taxon>
        <taxon>Actinomycetota</taxon>
        <taxon>Actinomycetes</taxon>
        <taxon>Micromonosporales</taxon>
        <taxon>Micromonosporaceae</taxon>
        <taxon>Micromonospora</taxon>
    </lineage>
</organism>
<dbReference type="InterPro" id="IPR006091">
    <property type="entry name" value="Acyl-CoA_Oxase/DH_mid-dom"/>
</dbReference>
<name>A0ABS3V6R5_9ACTN</name>
<evidence type="ECO:0000256" key="3">
    <source>
        <dbReference type="ARBA" id="ARBA00011738"/>
    </source>
</evidence>
<gene>
    <name evidence="11" type="ORF">JQN83_10840</name>
</gene>
<evidence type="ECO:0000259" key="8">
    <source>
        <dbReference type="Pfam" id="PF00441"/>
    </source>
</evidence>
<sequence length="380" mass="40319">MTETLPRTDLAAHVHAFVTDRIIPAETLLLAGGQAGAQIMRTLQDQARQGGLWALPLPVRLGGHGLDLRTYAPLAEIEGCSDFGPTALGSDLVLDALMLDRHGTTTVRTRYLAPMTSGAGGPSFAMTEPGVAGSDPTRLGTTATLDGDTWRITGQKWFTSRAATAAFTTVVCRTHAGTDNRNGFSLLVVPTDSPGYRVVRELPVLGAGGQYEISLDDVRVPADHVLGEPGQGLRIIGERLALGRTLRCLRWLGQAQRAYDLMLARLTTRHAHGGPLAEQQLLHNLVFDSHADIAAARALTHAAVDALANGGDTRIAVGTAKVVTARALHAVVDRAIQVHGAEGLTDDTPLPMLARTARAARILDGPDELHITTVARRLLS</sequence>
<dbReference type="Pfam" id="PF02770">
    <property type="entry name" value="Acyl-CoA_dh_M"/>
    <property type="match status" value="1"/>
</dbReference>
<evidence type="ECO:0000256" key="6">
    <source>
        <dbReference type="ARBA" id="ARBA00023002"/>
    </source>
</evidence>
<evidence type="ECO:0000313" key="11">
    <source>
        <dbReference type="EMBL" id="MBO4161305.1"/>
    </source>
</evidence>
<evidence type="ECO:0000256" key="5">
    <source>
        <dbReference type="ARBA" id="ARBA00022827"/>
    </source>
</evidence>
<feature type="domain" description="Acyl-CoA dehydrogenase/oxidase C-terminal" evidence="8">
    <location>
        <begin position="230"/>
        <end position="379"/>
    </location>
</feature>
<keyword evidence="5 7" id="KW-0274">FAD</keyword>
<dbReference type="InterPro" id="IPR013786">
    <property type="entry name" value="AcylCoA_DH/ox_N"/>
</dbReference>
<evidence type="ECO:0000256" key="2">
    <source>
        <dbReference type="ARBA" id="ARBA00009347"/>
    </source>
</evidence>
<comment type="caution">
    <text evidence="11">The sequence shown here is derived from an EMBL/GenBank/DDBJ whole genome shotgun (WGS) entry which is preliminary data.</text>
</comment>
<dbReference type="PANTHER" id="PTHR48083">
    <property type="entry name" value="MEDIUM-CHAIN SPECIFIC ACYL-COA DEHYDROGENASE, MITOCHONDRIAL-RELATED"/>
    <property type="match status" value="1"/>
</dbReference>
<reference evidence="11 12" key="1">
    <citation type="submission" date="2021-03" db="EMBL/GenBank/DDBJ databases">
        <authorList>
            <person name="Lee D.-H."/>
        </authorList>
    </citation>
    <scope>NUCLEOTIDE SEQUENCE [LARGE SCALE GENOMIC DNA]</scope>
    <source>
        <strain evidence="11 12">MMS20-R2-23</strain>
    </source>
</reference>
<dbReference type="Gene3D" id="1.20.140.10">
    <property type="entry name" value="Butyryl-CoA Dehydrogenase, subunit A, domain 3"/>
    <property type="match status" value="1"/>
</dbReference>
<dbReference type="Gene3D" id="2.40.110.10">
    <property type="entry name" value="Butyryl-CoA Dehydrogenase, subunit A, domain 2"/>
    <property type="match status" value="1"/>
</dbReference>
<evidence type="ECO:0000256" key="1">
    <source>
        <dbReference type="ARBA" id="ARBA00001974"/>
    </source>
</evidence>
<dbReference type="Proteomes" id="UP000671399">
    <property type="component" value="Unassembled WGS sequence"/>
</dbReference>
<evidence type="ECO:0000259" key="9">
    <source>
        <dbReference type="Pfam" id="PF02770"/>
    </source>
</evidence>
<dbReference type="InterPro" id="IPR009100">
    <property type="entry name" value="AcylCoA_DH/oxidase_NM_dom_sf"/>
</dbReference>
<evidence type="ECO:0000313" key="12">
    <source>
        <dbReference type="Proteomes" id="UP000671399"/>
    </source>
</evidence>
<comment type="similarity">
    <text evidence="2 7">Belongs to the acyl-CoA dehydrogenase family.</text>
</comment>
<evidence type="ECO:0000259" key="10">
    <source>
        <dbReference type="Pfam" id="PF02771"/>
    </source>
</evidence>
<feature type="domain" description="Acyl-CoA dehydrogenase/oxidase N-terminal" evidence="10">
    <location>
        <begin position="10"/>
        <end position="118"/>
    </location>
</feature>
<keyword evidence="12" id="KW-1185">Reference proteome</keyword>
<feature type="domain" description="Acyl-CoA oxidase/dehydrogenase middle" evidence="9">
    <location>
        <begin position="123"/>
        <end position="218"/>
    </location>
</feature>
<dbReference type="PANTHER" id="PTHR48083:SF13">
    <property type="entry name" value="ACYL-COA DEHYDROGENASE FAMILY MEMBER 11"/>
    <property type="match status" value="1"/>
</dbReference>
<dbReference type="InterPro" id="IPR050741">
    <property type="entry name" value="Acyl-CoA_dehydrogenase"/>
</dbReference>
<comment type="subunit">
    <text evidence="3">Homodimer.</text>
</comment>
<dbReference type="InterPro" id="IPR046373">
    <property type="entry name" value="Acyl-CoA_Oxase/DH_mid-dom_sf"/>
</dbReference>
<dbReference type="Gene3D" id="1.10.540.10">
    <property type="entry name" value="Acyl-CoA dehydrogenase/oxidase, N-terminal domain"/>
    <property type="match status" value="1"/>
</dbReference>
<accession>A0ABS3V6R5</accession>
<dbReference type="InterPro" id="IPR036250">
    <property type="entry name" value="AcylCo_DH-like_C"/>
</dbReference>
<keyword evidence="4 7" id="KW-0285">Flavoprotein</keyword>
<dbReference type="Pfam" id="PF02771">
    <property type="entry name" value="Acyl-CoA_dh_N"/>
    <property type="match status" value="1"/>
</dbReference>
<evidence type="ECO:0000256" key="7">
    <source>
        <dbReference type="RuleBase" id="RU362125"/>
    </source>
</evidence>
<dbReference type="InterPro" id="IPR009075">
    <property type="entry name" value="AcylCo_DH/oxidase_C"/>
</dbReference>
<dbReference type="InterPro" id="IPR037069">
    <property type="entry name" value="AcylCoA_DH/ox_N_sf"/>
</dbReference>
<protein>
    <submittedName>
        <fullName evidence="11">Acyl-CoA dehydrogenase family protein</fullName>
    </submittedName>
</protein>
<dbReference type="EMBL" id="JAGFWR010000004">
    <property type="protein sequence ID" value="MBO4161305.1"/>
    <property type="molecule type" value="Genomic_DNA"/>
</dbReference>
<proteinExistence type="inferred from homology"/>